<dbReference type="EMBL" id="AWUE01016632">
    <property type="protein sequence ID" value="OMO90017.1"/>
    <property type="molecule type" value="Genomic_DNA"/>
</dbReference>
<keyword evidence="3" id="KW-0479">Metal-binding</keyword>
<dbReference type="InterPro" id="IPR029063">
    <property type="entry name" value="SAM-dependent_MTases_sf"/>
</dbReference>
<evidence type="ECO:0000256" key="2">
    <source>
        <dbReference type="ARBA" id="ARBA00022679"/>
    </source>
</evidence>
<keyword evidence="1 5" id="KW-0489">Methyltransferase</keyword>
<gene>
    <name evidence="5" type="ORF">COLO4_19434</name>
</gene>
<organism evidence="5 6">
    <name type="scientific">Corchorus olitorius</name>
    <dbReference type="NCBI Taxonomy" id="93759"/>
    <lineage>
        <taxon>Eukaryota</taxon>
        <taxon>Viridiplantae</taxon>
        <taxon>Streptophyta</taxon>
        <taxon>Embryophyta</taxon>
        <taxon>Tracheophyta</taxon>
        <taxon>Spermatophyta</taxon>
        <taxon>Magnoliopsida</taxon>
        <taxon>eudicotyledons</taxon>
        <taxon>Gunneridae</taxon>
        <taxon>Pentapetalae</taxon>
        <taxon>rosids</taxon>
        <taxon>malvids</taxon>
        <taxon>Malvales</taxon>
        <taxon>Malvaceae</taxon>
        <taxon>Grewioideae</taxon>
        <taxon>Apeibeae</taxon>
        <taxon>Corchorus</taxon>
    </lineage>
</organism>
<dbReference type="OrthoDB" id="1523883at2759"/>
<keyword evidence="4" id="KW-0460">Magnesium</keyword>
<comment type="caution">
    <text evidence="5">The sequence shown here is derived from an EMBL/GenBank/DDBJ whole genome shotgun (WGS) entry which is preliminary data.</text>
</comment>
<dbReference type="InterPro" id="IPR042086">
    <property type="entry name" value="MeTrfase_capping"/>
</dbReference>
<dbReference type="GO" id="GO:0008168">
    <property type="term" value="F:methyltransferase activity"/>
    <property type="evidence" value="ECO:0007669"/>
    <property type="project" value="UniProtKB-KW"/>
</dbReference>
<dbReference type="PANTHER" id="PTHR31009">
    <property type="entry name" value="S-ADENOSYL-L-METHIONINE:CARBOXYL METHYLTRANSFERASE FAMILY PROTEIN"/>
    <property type="match status" value="1"/>
</dbReference>
<reference evidence="6" key="1">
    <citation type="submission" date="2013-09" db="EMBL/GenBank/DDBJ databases">
        <title>Corchorus olitorius genome sequencing.</title>
        <authorList>
            <person name="Alam M."/>
            <person name="Haque M.S."/>
            <person name="Islam M.S."/>
            <person name="Emdad E.M."/>
            <person name="Islam M.M."/>
            <person name="Ahmed B."/>
            <person name="Halim A."/>
            <person name="Hossen Q.M.M."/>
            <person name="Hossain M.Z."/>
            <person name="Ahmed R."/>
            <person name="Khan M.M."/>
            <person name="Islam R."/>
            <person name="Rashid M.M."/>
            <person name="Khan S.A."/>
            <person name="Rahman M.S."/>
            <person name="Alam M."/>
            <person name="Yahiya A.S."/>
            <person name="Khan M.S."/>
            <person name="Azam M.S."/>
            <person name="Haque T."/>
            <person name="Lashkar M.Z.H."/>
            <person name="Akhand A.I."/>
            <person name="Morshed G."/>
            <person name="Roy S."/>
            <person name="Uddin K.S."/>
            <person name="Rabeya T."/>
            <person name="Hossain A.S."/>
            <person name="Chowdhury A."/>
            <person name="Snigdha A.R."/>
            <person name="Mortoza M.S."/>
            <person name="Matin S.A."/>
            <person name="Hoque S.M.E."/>
            <person name="Islam M.K."/>
            <person name="Roy D.K."/>
            <person name="Haider R."/>
            <person name="Moosa M.M."/>
            <person name="Elias S.M."/>
            <person name="Hasan A.M."/>
            <person name="Jahan S."/>
            <person name="Shafiuddin M."/>
            <person name="Mahmood N."/>
            <person name="Shommy N.S."/>
        </authorList>
    </citation>
    <scope>NUCLEOTIDE SEQUENCE [LARGE SCALE GENOMIC DNA]</scope>
    <source>
        <strain evidence="6">cv. O-4</strain>
    </source>
</reference>
<dbReference type="STRING" id="93759.A0A1R3J5B5"/>
<evidence type="ECO:0000256" key="4">
    <source>
        <dbReference type="ARBA" id="ARBA00022842"/>
    </source>
</evidence>
<dbReference type="Gene3D" id="3.40.50.150">
    <property type="entry name" value="Vaccinia Virus protein VP39"/>
    <property type="match status" value="1"/>
</dbReference>
<dbReference type="GO" id="GO:0032259">
    <property type="term" value="P:methylation"/>
    <property type="evidence" value="ECO:0007669"/>
    <property type="project" value="UniProtKB-KW"/>
</dbReference>
<dbReference type="SUPFAM" id="SSF53335">
    <property type="entry name" value="S-adenosyl-L-methionine-dependent methyltransferases"/>
    <property type="match status" value="1"/>
</dbReference>
<dbReference type="GO" id="GO:0046872">
    <property type="term" value="F:metal ion binding"/>
    <property type="evidence" value="ECO:0007669"/>
    <property type="project" value="UniProtKB-KW"/>
</dbReference>
<dbReference type="AlphaFoldDB" id="A0A1R3J5B5"/>
<keyword evidence="6" id="KW-1185">Reference proteome</keyword>
<keyword evidence="2" id="KW-0808">Transferase</keyword>
<protein>
    <submittedName>
        <fullName evidence="5">SAM dependent carboxyl methyltransferase</fullName>
    </submittedName>
</protein>
<name>A0A1R3J5B5_9ROSI</name>
<evidence type="ECO:0000256" key="3">
    <source>
        <dbReference type="ARBA" id="ARBA00022723"/>
    </source>
</evidence>
<dbReference type="Proteomes" id="UP000187203">
    <property type="component" value="Unassembled WGS sequence"/>
</dbReference>
<dbReference type="Gene3D" id="1.10.1200.270">
    <property type="entry name" value="Methyltransferase, alpha-helical capping domain"/>
    <property type="match status" value="1"/>
</dbReference>
<accession>A0A1R3J5B5</accession>
<evidence type="ECO:0000313" key="5">
    <source>
        <dbReference type="EMBL" id="OMO90017.1"/>
    </source>
</evidence>
<evidence type="ECO:0000313" key="6">
    <source>
        <dbReference type="Proteomes" id="UP000187203"/>
    </source>
</evidence>
<dbReference type="InterPro" id="IPR005299">
    <property type="entry name" value="MeTrfase_7"/>
</dbReference>
<evidence type="ECO:0000256" key="1">
    <source>
        <dbReference type="ARBA" id="ARBA00022603"/>
    </source>
</evidence>
<sequence>MAKSSPPNVYEAYADQFKKDFTNFLSLRSEELIPQGRMILTISGRINPDPSKNHYGWELLAQSLLGLVAEGLVKESDVDSFNLPFYTPYQGEICEIIEKQGLFDVGKLEIFDVDWDVRDNDKKQDLQISGERIAKAARAISESMLTAHFGGAIIDTLFKRLAIHVAEEYQIMGLENVKNLNIVVSLTKK</sequence>
<proteinExistence type="predicted"/>
<dbReference type="Pfam" id="PF03492">
    <property type="entry name" value="Methyltransf_7"/>
    <property type="match status" value="1"/>
</dbReference>